<keyword evidence="3" id="KW-0408">Iron</keyword>
<evidence type="ECO:0000256" key="3">
    <source>
        <dbReference type="ARBA" id="ARBA00023004"/>
    </source>
</evidence>
<evidence type="ECO:0000256" key="4">
    <source>
        <dbReference type="SAM" id="Phobius"/>
    </source>
</evidence>
<evidence type="ECO:0000313" key="5">
    <source>
        <dbReference type="EMBL" id="KAK7718086.1"/>
    </source>
</evidence>
<accession>A0ABR1NWK4</accession>
<keyword evidence="4" id="KW-0472">Membrane</keyword>
<evidence type="ECO:0000313" key="6">
    <source>
        <dbReference type="Proteomes" id="UP001430848"/>
    </source>
</evidence>
<dbReference type="CDD" id="cd11061">
    <property type="entry name" value="CYP67-like"/>
    <property type="match status" value="1"/>
</dbReference>
<dbReference type="InterPro" id="IPR050121">
    <property type="entry name" value="Cytochrome_P450_monoxygenase"/>
</dbReference>
<dbReference type="PRINTS" id="PR00463">
    <property type="entry name" value="EP450I"/>
</dbReference>
<dbReference type="InterPro" id="IPR002401">
    <property type="entry name" value="Cyt_P450_E_grp-I"/>
</dbReference>
<protein>
    <recommendedName>
        <fullName evidence="7">Cytochrome P450</fullName>
    </recommendedName>
</protein>
<dbReference type="PANTHER" id="PTHR24305">
    <property type="entry name" value="CYTOCHROME P450"/>
    <property type="match status" value="1"/>
</dbReference>
<dbReference type="SUPFAM" id="SSF48264">
    <property type="entry name" value="Cytochrome P450"/>
    <property type="match status" value="1"/>
</dbReference>
<gene>
    <name evidence="5" type="ORF">SLS63_010569</name>
</gene>
<dbReference type="Proteomes" id="UP001430848">
    <property type="component" value="Unassembled WGS sequence"/>
</dbReference>
<dbReference type="InterPro" id="IPR036396">
    <property type="entry name" value="Cyt_P450_sf"/>
</dbReference>
<dbReference type="Pfam" id="PF00067">
    <property type="entry name" value="p450"/>
    <property type="match status" value="1"/>
</dbReference>
<keyword evidence="4" id="KW-1133">Transmembrane helix</keyword>
<keyword evidence="1" id="KW-0349">Heme</keyword>
<dbReference type="InterPro" id="IPR001128">
    <property type="entry name" value="Cyt_P450"/>
</dbReference>
<dbReference type="PANTHER" id="PTHR24305:SF78">
    <property type="entry name" value="P450, PUTATIVE (EUROFUNG)-RELATED"/>
    <property type="match status" value="1"/>
</dbReference>
<keyword evidence="4" id="KW-0812">Transmembrane</keyword>
<name>A0ABR1NWK4_DIAER</name>
<organism evidence="5 6">
    <name type="scientific">Diaporthe eres</name>
    <name type="common">Phomopsis oblonga</name>
    <dbReference type="NCBI Taxonomy" id="83184"/>
    <lineage>
        <taxon>Eukaryota</taxon>
        <taxon>Fungi</taxon>
        <taxon>Dikarya</taxon>
        <taxon>Ascomycota</taxon>
        <taxon>Pezizomycotina</taxon>
        <taxon>Sordariomycetes</taxon>
        <taxon>Sordariomycetidae</taxon>
        <taxon>Diaporthales</taxon>
        <taxon>Diaporthaceae</taxon>
        <taxon>Diaporthe</taxon>
        <taxon>Diaporthe eres species complex</taxon>
    </lineage>
</organism>
<evidence type="ECO:0000256" key="1">
    <source>
        <dbReference type="ARBA" id="ARBA00022617"/>
    </source>
</evidence>
<sequence length="559" mass="62416">MSSGSGVSESLRALLGVDAVKAASTAAVLGVVFHNTFLRIVEVEAFMYTLVAAGFLTLVGLFGVHLYAGLAPLAALARVTLLSTSFNGAVFLSIVIYRCFFHRLRRFPGPPLAKVSRFYSAYKASQGLKYFRQIREWNEQYGDFIRTGPRELAIIRKSAVPIIFGPLSETRKSTWYGQVDTDPVKCSIHMTRDHEQHKRRRRTWDRGFSIKALNTYEPAINSKVNEFIEQLSSRGTIDATAWSMYLSFDIMGKVGFGKEFNSVTSGEEHPAIEGVHSSMNILGIMSHVPWLLNMMGKIPGAAAAYQEFFAWCGSEIEAKKKNWNAEDYPQDIVSWLIKAVMDKDSSASPSEQALHEDSRVVIVAGSETAATTLATILYFLSKHPDVQKKLQSQLDSALGQQWNYEDVKTVTYIDDVINETLRLKPALLTGGHRVTPPQGITIDGTFIPGGTNVFVPIQRIQTDPRYWKEAAEFIPERFGERRAEMETDGAPFLPFQLGAYQCPGKNLAFLSLRIALSRVLREFDVAFAPGETGEAFDRDVKDTFTTTLPPMMIKFTKRK</sequence>
<feature type="transmembrane region" description="Helical" evidence="4">
    <location>
        <begin position="12"/>
        <end position="33"/>
    </location>
</feature>
<evidence type="ECO:0000256" key="2">
    <source>
        <dbReference type="ARBA" id="ARBA00022723"/>
    </source>
</evidence>
<reference evidence="5 6" key="1">
    <citation type="submission" date="2024-02" db="EMBL/GenBank/DDBJ databases">
        <title>De novo assembly and annotation of 12 fungi associated with fruit tree decline syndrome in Ontario, Canada.</title>
        <authorList>
            <person name="Sulman M."/>
            <person name="Ellouze W."/>
            <person name="Ilyukhin E."/>
        </authorList>
    </citation>
    <scope>NUCLEOTIDE SEQUENCE [LARGE SCALE GENOMIC DNA]</scope>
    <source>
        <strain evidence="5 6">M169</strain>
    </source>
</reference>
<comment type="caution">
    <text evidence="5">The sequence shown here is derived from an EMBL/GenBank/DDBJ whole genome shotgun (WGS) entry which is preliminary data.</text>
</comment>
<dbReference type="PRINTS" id="PR00385">
    <property type="entry name" value="P450"/>
</dbReference>
<dbReference type="Gene3D" id="1.10.630.10">
    <property type="entry name" value="Cytochrome P450"/>
    <property type="match status" value="1"/>
</dbReference>
<keyword evidence="2" id="KW-0479">Metal-binding</keyword>
<keyword evidence="6" id="KW-1185">Reference proteome</keyword>
<feature type="transmembrane region" description="Helical" evidence="4">
    <location>
        <begin position="74"/>
        <end position="97"/>
    </location>
</feature>
<dbReference type="EMBL" id="JAKNSF020000089">
    <property type="protein sequence ID" value="KAK7718086.1"/>
    <property type="molecule type" value="Genomic_DNA"/>
</dbReference>
<evidence type="ECO:0008006" key="7">
    <source>
        <dbReference type="Google" id="ProtNLM"/>
    </source>
</evidence>
<feature type="transmembrane region" description="Helical" evidence="4">
    <location>
        <begin position="45"/>
        <end position="68"/>
    </location>
</feature>
<proteinExistence type="predicted"/>